<proteinExistence type="predicted"/>
<accession>A0A9W4WWI0</accession>
<gene>
    <name evidence="1" type="ORF">FWILDA_LOCUS3772</name>
</gene>
<reference evidence="1" key="1">
    <citation type="submission" date="2022-08" db="EMBL/GenBank/DDBJ databases">
        <authorList>
            <person name="Kallberg Y."/>
            <person name="Tangrot J."/>
            <person name="Rosling A."/>
        </authorList>
    </citation>
    <scope>NUCLEOTIDE SEQUENCE</scope>
    <source>
        <strain evidence="1">Wild A</strain>
    </source>
</reference>
<organism evidence="1 2">
    <name type="scientific">Funneliformis geosporum</name>
    <dbReference type="NCBI Taxonomy" id="1117311"/>
    <lineage>
        <taxon>Eukaryota</taxon>
        <taxon>Fungi</taxon>
        <taxon>Fungi incertae sedis</taxon>
        <taxon>Mucoromycota</taxon>
        <taxon>Glomeromycotina</taxon>
        <taxon>Glomeromycetes</taxon>
        <taxon>Glomerales</taxon>
        <taxon>Glomeraceae</taxon>
        <taxon>Funneliformis</taxon>
    </lineage>
</organism>
<keyword evidence="2" id="KW-1185">Reference proteome</keyword>
<dbReference type="Proteomes" id="UP001153678">
    <property type="component" value="Unassembled WGS sequence"/>
</dbReference>
<evidence type="ECO:0000313" key="2">
    <source>
        <dbReference type="Proteomes" id="UP001153678"/>
    </source>
</evidence>
<name>A0A9W4WWI0_9GLOM</name>
<comment type="caution">
    <text evidence="1">The sequence shown here is derived from an EMBL/GenBank/DDBJ whole genome shotgun (WGS) entry which is preliminary data.</text>
</comment>
<sequence length="90" mass="11085">MIFINKKTEDFMNKYQQYKWAIQVIKDNINENKETEDFMKRYRQNNQVVYKLLYKIMVAVSLLSPKEYEEYDLENYNNLLDISQKELIET</sequence>
<evidence type="ECO:0000313" key="1">
    <source>
        <dbReference type="EMBL" id="CAI2168816.1"/>
    </source>
</evidence>
<dbReference type="OrthoDB" id="8852887at2759"/>
<dbReference type="EMBL" id="CAMKVN010000523">
    <property type="protein sequence ID" value="CAI2168816.1"/>
    <property type="molecule type" value="Genomic_DNA"/>
</dbReference>
<protein>
    <submittedName>
        <fullName evidence="1">19453_t:CDS:1</fullName>
    </submittedName>
</protein>
<dbReference type="AlphaFoldDB" id="A0A9W4WWI0"/>